<proteinExistence type="predicted"/>
<dbReference type="PANTHER" id="PTHR43649">
    <property type="entry name" value="ARABINOSE-BINDING PROTEIN-RELATED"/>
    <property type="match status" value="1"/>
</dbReference>
<dbReference type="SUPFAM" id="SSF53850">
    <property type="entry name" value="Periplasmic binding protein-like II"/>
    <property type="match status" value="1"/>
</dbReference>
<accession>A0A399F6N7</accession>
<sequence>MLKRFSVWIGLLSLVLAFAQGTKLQLVEVITSPQRTQLLQGLIKDFESQNPGINVEIISLPWEQSFERLLTMVQGGQAPDVVEMPDKWLALYGATNQLENLKSYLGTWQYKNDLSARATEAGSLYQGQMLEIPYGFYIRGLFYNKKILADAGVKPPTTLAEFMKVAEAVTNKSKGVYGYCLRGARGSFDNIFWFMSNQAGTPNWFTPSGKSTFTDKAHVEGLSMWAQLYQKGWAPPDSVTWGFNEIVSGFYSGTCAMLDQDPDTLQPVQEKMSPDQFGVVPMPLGPSGKGFLKPGFAGWSMFKSSKNKEAAWKLIAYLASPSVNLKWSKYVGTIPSIQSSEKDPYYSSPTFKAWFDELRSPKYTLSFFPFQIPELGNFLDVYSVQETQKLLLGQQTAEVTAQHLADYMEKAYAKWKASNK</sequence>
<evidence type="ECO:0000313" key="1">
    <source>
        <dbReference type="EMBL" id="RIH91898.1"/>
    </source>
</evidence>
<protein>
    <submittedName>
        <fullName evidence="1">Multiple sugar-binding protein</fullName>
    </submittedName>
</protein>
<reference evidence="1 2" key="1">
    <citation type="submission" date="2018-08" db="EMBL/GenBank/DDBJ databases">
        <title>Meiothermus granaticius genome AF-68 sequencing project.</title>
        <authorList>
            <person name="Da Costa M.S."/>
            <person name="Albuquerque L."/>
            <person name="Raposo P."/>
            <person name="Froufe H.J.C."/>
            <person name="Barroso C.S."/>
            <person name="Egas C."/>
        </authorList>
    </citation>
    <scope>NUCLEOTIDE SEQUENCE [LARGE SCALE GENOMIC DNA]</scope>
    <source>
        <strain evidence="1 2">AF-68</strain>
    </source>
</reference>
<dbReference type="EMBL" id="QWLB01000029">
    <property type="protein sequence ID" value="RIH91898.1"/>
    <property type="molecule type" value="Genomic_DNA"/>
</dbReference>
<dbReference type="RefSeq" id="WP_119357650.1">
    <property type="nucleotide sequence ID" value="NZ_BJXM01000001.1"/>
</dbReference>
<dbReference type="OrthoDB" id="9782846at2"/>
<organism evidence="1 2">
    <name type="scientific">Meiothermus granaticius NBRC 107808</name>
    <dbReference type="NCBI Taxonomy" id="1227551"/>
    <lineage>
        <taxon>Bacteria</taxon>
        <taxon>Thermotogati</taxon>
        <taxon>Deinococcota</taxon>
        <taxon>Deinococci</taxon>
        <taxon>Thermales</taxon>
        <taxon>Thermaceae</taxon>
        <taxon>Meiothermus</taxon>
    </lineage>
</organism>
<dbReference type="Pfam" id="PF01547">
    <property type="entry name" value="SBP_bac_1"/>
    <property type="match status" value="1"/>
</dbReference>
<gene>
    <name evidence="1" type="primary">msmE_2</name>
    <name evidence="1" type="ORF">Mgrana_02173</name>
</gene>
<dbReference type="InterPro" id="IPR006059">
    <property type="entry name" value="SBP"/>
</dbReference>
<name>A0A399F6N7_9DEIN</name>
<dbReference type="Gene3D" id="3.40.190.10">
    <property type="entry name" value="Periplasmic binding protein-like II"/>
    <property type="match status" value="1"/>
</dbReference>
<comment type="caution">
    <text evidence="1">The sequence shown here is derived from an EMBL/GenBank/DDBJ whole genome shotgun (WGS) entry which is preliminary data.</text>
</comment>
<evidence type="ECO:0000313" key="2">
    <source>
        <dbReference type="Proteomes" id="UP000266178"/>
    </source>
</evidence>
<dbReference type="AlphaFoldDB" id="A0A399F6N7"/>
<dbReference type="Proteomes" id="UP000266178">
    <property type="component" value="Unassembled WGS sequence"/>
</dbReference>
<dbReference type="PANTHER" id="PTHR43649:SF12">
    <property type="entry name" value="DIACETYLCHITOBIOSE BINDING PROTEIN DASA"/>
    <property type="match status" value="1"/>
</dbReference>
<keyword evidence="2" id="KW-1185">Reference proteome</keyword>
<dbReference type="CDD" id="cd13585">
    <property type="entry name" value="PBP2_TMBP_like"/>
    <property type="match status" value="1"/>
</dbReference>
<dbReference type="InterPro" id="IPR050490">
    <property type="entry name" value="Bact_solute-bd_prot1"/>
</dbReference>